<proteinExistence type="predicted"/>
<dbReference type="GeneID" id="103517372"/>
<evidence type="ECO:0000313" key="2">
    <source>
        <dbReference type="RefSeq" id="XP_017302922.2"/>
    </source>
</evidence>
<dbReference type="Proteomes" id="UP000079169">
    <property type="component" value="Unplaced"/>
</dbReference>
<evidence type="ECO:0000313" key="1">
    <source>
        <dbReference type="Proteomes" id="UP000079169"/>
    </source>
</evidence>
<keyword evidence="1" id="KW-1185">Reference proteome</keyword>
<reference evidence="2" key="1">
    <citation type="submission" date="2025-08" db="UniProtKB">
        <authorList>
            <consortium name="RefSeq"/>
        </authorList>
    </citation>
    <scope>IDENTIFICATION</scope>
</reference>
<name>A0A1S4ELD2_DIACI</name>
<sequence length="161" mass="18063">MESHVGGKYIDTSNLCLEALRNLLSEVLRKLTAESFEKSTVRFLLLNELPQTGPILQVNQKKFDAGEILKANCSSIPSKPAATLTFLLNNVQVGDPNDTWIETFNDSLQSSHSNLRLRLKPHHFTRDGIMILRCTAVISTLYRNSSELQLVSKAKEPVPER</sequence>
<dbReference type="AlphaFoldDB" id="A0A1S4ELD2"/>
<feature type="non-terminal residue" evidence="2">
    <location>
        <position position="161"/>
    </location>
</feature>
<dbReference type="PANTHER" id="PTHR21261:SF6">
    <property type="entry name" value="BEATEN PATH IIA-RELATED"/>
    <property type="match status" value="1"/>
</dbReference>
<dbReference type="PANTHER" id="PTHR21261">
    <property type="entry name" value="BEAT PROTEIN"/>
    <property type="match status" value="1"/>
</dbReference>
<organism evidence="1 2">
    <name type="scientific">Diaphorina citri</name>
    <name type="common">Asian citrus psyllid</name>
    <dbReference type="NCBI Taxonomy" id="121845"/>
    <lineage>
        <taxon>Eukaryota</taxon>
        <taxon>Metazoa</taxon>
        <taxon>Ecdysozoa</taxon>
        <taxon>Arthropoda</taxon>
        <taxon>Hexapoda</taxon>
        <taxon>Insecta</taxon>
        <taxon>Pterygota</taxon>
        <taxon>Neoptera</taxon>
        <taxon>Paraneoptera</taxon>
        <taxon>Hemiptera</taxon>
        <taxon>Sternorrhyncha</taxon>
        <taxon>Psylloidea</taxon>
        <taxon>Psyllidae</taxon>
        <taxon>Diaphorininae</taxon>
        <taxon>Diaphorina</taxon>
    </lineage>
</organism>
<protein>
    <submittedName>
        <fullName evidence="2">Uncharacterized protein LOC103517372</fullName>
    </submittedName>
</protein>
<accession>A0A1S4ELD2</accession>
<dbReference type="KEGG" id="dci:103517372"/>
<dbReference type="STRING" id="121845.A0A1S4ELD2"/>
<gene>
    <name evidence="2" type="primary">LOC103517372</name>
</gene>
<dbReference type="Gene3D" id="2.60.40.10">
    <property type="entry name" value="Immunoglobulins"/>
    <property type="match status" value="1"/>
</dbReference>
<dbReference type="InterPro" id="IPR013783">
    <property type="entry name" value="Ig-like_fold"/>
</dbReference>
<dbReference type="PaxDb" id="121845-A0A1S4ELD2"/>
<dbReference type="RefSeq" id="XP_017302922.2">
    <property type="nucleotide sequence ID" value="XM_017447433.2"/>
</dbReference>